<name>A0A4V1Q4G0_9AGAR</name>
<comment type="caution">
    <text evidence="4">The sequence shown here is derived from an EMBL/GenBank/DDBJ whole genome shotgun (WGS) entry which is preliminary data.</text>
</comment>
<gene>
    <name evidence="4" type="ORF">EST38_g3896</name>
</gene>
<dbReference type="PANTHER" id="PTHR15114">
    <property type="entry name" value="REPLICATION PROTEIN A3"/>
    <property type="match status" value="1"/>
</dbReference>
<evidence type="ECO:0000313" key="5">
    <source>
        <dbReference type="Proteomes" id="UP000290288"/>
    </source>
</evidence>
<evidence type="ECO:0000256" key="2">
    <source>
        <dbReference type="ARBA" id="ARBA00009761"/>
    </source>
</evidence>
<dbReference type="GO" id="GO:0006298">
    <property type="term" value="P:mismatch repair"/>
    <property type="evidence" value="ECO:0007669"/>
    <property type="project" value="TreeGrafter"/>
</dbReference>
<dbReference type="EMBL" id="SDEE01000089">
    <property type="protein sequence ID" value="RXW21958.1"/>
    <property type="molecule type" value="Genomic_DNA"/>
</dbReference>
<dbReference type="CDD" id="cd04479">
    <property type="entry name" value="RPA3"/>
    <property type="match status" value="1"/>
</dbReference>
<dbReference type="OrthoDB" id="188186at2759"/>
<dbReference type="GO" id="GO:0005662">
    <property type="term" value="C:DNA replication factor A complex"/>
    <property type="evidence" value="ECO:0007669"/>
    <property type="project" value="TreeGrafter"/>
</dbReference>
<evidence type="ECO:0000313" key="4">
    <source>
        <dbReference type="EMBL" id="RXW21958.1"/>
    </source>
</evidence>
<dbReference type="GO" id="GO:0035861">
    <property type="term" value="C:site of double-strand break"/>
    <property type="evidence" value="ECO:0007669"/>
    <property type="project" value="TreeGrafter"/>
</dbReference>
<evidence type="ECO:0000256" key="3">
    <source>
        <dbReference type="ARBA" id="ARBA00023242"/>
    </source>
</evidence>
<dbReference type="PANTHER" id="PTHR15114:SF1">
    <property type="entry name" value="REPLICATION PROTEIN A 14 KDA SUBUNIT"/>
    <property type="match status" value="1"/>
</dbReference>
<dbReference type="GO" id="GO:0006289">
    <property type="term" value="P:nucleotide-excision repair"/>
    <property type="evidence" value="ECO:0007669"/>
    <property type="project" value="TreeGrafter"/>
</dbReference>
<dbReference type="GO" id="GO:0000724">
    <property type="term" value="P:double-strand break repair via homologous recombination"/>
    <property type="evidence" value="ECO:0007669"/>
    <property type="project" value="TreeGrafter"/>
</dbReference>
<dbReference type="GO" id="GO:0003684">
    <property type="term" value="F:damaged DNA binding"/>
    <property type="evidence" value="ECO:0007669"/>
    <property type="project" value="TreeGrafter"/>
</dbReference>
<dbReference type="InterPro" id="IPR013970">
    <property type="entry name" value="Rfa2"/>
</dbReference>
<dbReference type="AlphaFoldDB" id="A0A4V1Q4G0"/>
<comment type="similarity">
    <text evidence="2">Belongs to the replication factor A protein 3 family.</text>
</comment>
<dbReference type="STRING" id="2316362.A0A4V1Q4G0"/>
<reference evidence="4 5" key="1">
    <citation type="submission" date="2019-01" db="EMBL/GenBank/DDBJ databases">
        <title>Draft genome sequence of Psathyrella aberdarensis IHI B618.</title>
        <authorList>
            <person name="Buettner E."/>
            <person name="Kellner H."/>
        </authorList>
    </citation>
    <scope>NUCLEOTIDE SEQUENCE [LARGE SCALE GENOMIC DNA]</scope>
    <source>
        <strain evidence="4 5">IHI B618</strain>
    </source>
</reference>
<dbReference type="Proteomes" id="UP000290288">
    <property type="component" value="Unassembled WGS sequence"/>
</dbReference>
<proteinExistence type="inferred from homology"/>
<evidence type="ECO:0000256" key="1">
    <source>
        <dbReference type="ARBA" id="ARBA00004123"/>
    </source>
</evidence>
<organism evidence="4 5">
    <name type="scientific">Candolleomyces aberdarensis</name>
    <dbReference type="NCBI Taxonomy" id="2316362"/>
    <lineage>
        <taxon>Eukaryota</taxon>
        <taxon>Fungi</taxon>
        <taxon>Dikarya</taxon>
        <taxon>Basidiomycota</taxon>
        <taxon>Agaricomycotina</taxon>
        <taxon>Agaricomycetes</taxon>
        <taxon>Agaricomycetidae</taxon>
        <taxon>Agaricales</taxon>
        <taxon>Agaricineae</taxon>
        <taxon>Psathyrellaceae</taxon>
        <taxon>Candolleomyces</taxon>
    </lineage>
</organism>
<keyword evidence="3" id="KW-0539">Nucleus</keyword>
<keyword evidence="5" id="KW-1185">Reference proteome</keyword>
<dbReference type="GO" id="GO:0006284">
    <property type="term" value="P:base-excision repair"/>
    <property type="evidence" value="ECO:0007669"/>
    <property type="project" value="TreeGrafter"/>
</dbReference>
<dbReference type="GO" id="GO:0006260">
    <property type="term" value="P:DNA replication"/>
    <property type="evidence" value="ECO:0007669"/>
    <property type="project" value="InterPro"/>
</dbReference>
<protein>
    <recommendedName>
        <fullName evidence="6">Replication factor A protein 3</fullName>
    </recommendedName>
</protein>
<comment type="subcellular location">
    <subcellularLocation>
        <location evidence="1">Nucleus</location>
    </subcellularLocation>
</comment>
<accession>A0A4V1Q4G0</accession>
<evidence type="ECO:0008006" key="6">
    <source>
        <dbReference type="Google" id="ProtNLM"/>
    </source>
</evidence>
<dbReference type="GO" id="GO:0003697">
    <property type="term" value="F:single-stranded DNA binding"/>
    <property type="evidence" value="ECO:0007669"/>
    <property type="project" value="TreeGrafter"/>
</dbReference>
<dbReference type="SUPFAM" id="SSF50249">
    <property type="entry name" value="Nucleic acid-binding proteins"/>
    <property type="match status" value="1"/>
</dbReference>
<dbReference type="Gene3D" id="2.40.50.140">
    <property type="entry name" value="Nucleic acid-binding proteins"/>
    <property type="match status" value="1"/>
</dbReference>
<sequence>MSAMEKEISPRVNSAMLPNWVNKTVRLTCKLIKFNDGDGRRLTVEAPDGGQVTVHVLKDDVAIADSYLEIIGKVVDPTTIQMLGCISMGNDLGASSSLYPLDFLCSSTFVDMKLVNDTITLIHDERFFGKMFSY</sequence>
<dbReference type="InterPro" id="IPR012340">
    <property type="entry name" value="NA-bd_OB-fold"/>
</dbReference>
<dbReference type="Pfam" id="PF08661">
    <property type="entry name" value="Rep_fac-A_3"/>
    <property type="match status" value="1"/>
</dbReference>